<evidence type="ECO:0000256" key="3">
    <source>
        <dbReference type="ARBA" id="ARBA00022989"/>
    </source>
</evidence>
<feature type="transmembrane region" description="Helical" evidence="6">
    <location>
        <begin position="33"/>
        <end position="53"/>
    </location>
</feature>
<feature type="domain" description="HTTM-like" evidence="7">
    <location>
        <begin position="29"/>
        <end position="317"/>
    </location>
</feature>
<feature type="transmembrane region" description="Helical" evidence="6">
    <location>
        <begin position="117"/>
        <end position="136"/>
    </location>
</feature>
<reference evidence="8 9" key="1">
    <citation type="submission" date="2020-08" db="EMBL/GenBank/DDBJ databases">
        <title>Sequencing the genomes of 1000 actinobacteria strains.</title>
        <authorList>
            <person name="Klenk H.-P."/>
        </authorList>
    </citation>
    <scope>NUCLEOTIDE SEQUENCE [LARGE SCALE GENOMIC DNA]</scope>
    <source>
        <strain evidence="8 9">DSM 105784</strain>
    </source>
</reference>
<dbReference type="AlphaFoldDB" id="A0A841ASS1"/>
<feature type="region of interest" description="Disordered" evidence="5">
    <location>
        <begin position="351"/>
        <end position="410"/>
    </location>
</feature>
<dbReference type="InterPro" id="IPR052964">
    <property type="entry name" value="Sporulation_signal_mat"/>
</dbReference>
<keyword evidence="4 6" id="KW-0472">Membrane</keyword>
<dbReference type="Pfam" id="PF05090">
    <property type="entry name" value="HTTM"/>
    <property type="match status" value="1"/>
</dbReference>
<evidence type="ECO:0000313" key="8">
    <source>
        <dbReference type="EMBL" id="MBB5844449.1"/>
    </source>
</evidence>
<evidence type="ECO:0000256" key="6">
    <source>
        <dbReference type="SAM" id="Phobius"/>
    </source>
</evidence>
<evidence type="ECO:0000256" key="5">
    <source>
        <dbReference type="SAM" id="MobiDB-lite"/>
    </source>
</evidence>
<dbReference type="InterPro" id="IPR011020">
    <property type="entry name" value="HTTM-like"/>
</dbReference>
<gene>
    <name evidence="8" type="ORF">HD599_002772</name>
</gene>
<keyword evidence="9" id="KW-1185">Reference proteome</keyword>
<keyword evidence="2 6" id="KW-0812">Transmembrane</keyword>
<evidence type="ECO:0000256" key="4">
    <source>
        <dbReference type="ARBA" id="ARBA00023136"/>
    </source>
</evidence>
<dbReference type="SMART" id="SM00752">
    <property type="entry name" value="HTTM"/>
    <property type="match status" value="1"/>
</dbReference>
<dbReference type="RefSeq" id="WP_184238588.1">
    <property type="nucleotide sequence ID" value="NZ_JACHMJ010000001.1"/>
</dbReference>
<dbReference type="GO" id="GO:0012505">
    <property type="term" value="C:endomembrane system"/>
    <property type="evidence" value="ECO:0007669"/>
    <property type="project" value="UniProtKB-SubCell"/>
</dbReference>
<comment type="caution">
    <text evidence="8">The sequence shown here is derived from an EMBL/GenBank/DDBJ whole genome shotgun (WGS) entry which is preliminary data.</text>
</comment>
<dbReference type="InterPro" id="IPR053934">
    <property type="entry name" value="HTTM_dom"/>
</dbReference>
<evidence type="ECO:0000313" key="9">
    <source>
        <dbReference type="Proteomes" id="UP000536685"/>
    </source>
</evidence>
<keyword evidence="3 6" id="KW-1133">Transmembrane helix</keyword>
<dbReference type="Proteomes" id="UP000536685">
    <property type="component" value="Unassembled WGS sequence"/>
</dbReference>
<evidence type="ECO:0000256" key="2">
    <source>
        <dbReference type="ARBA" id="ARBA00022692"/>
    </source>
</evidence>
<sequence length="410" mass="45926">MGNPTTAAAASEILNPVTLFNKLAGWLTRAQHATYSLSALRIIFGFSILAFLVTNFADRQYLWGVASKWVEPEASRAGHFGLFRMLFSKENATLFDLSYLILAALAVLFLVGLQTRVVTPFLLLFWMGLSVNSAVLTNGGDTIMRIALFFLIFANLSQHWSVDAWLRNTYGVARTTWLPRRLTPPSWATNAAHNAAIMVCCYQIMLVYVNSGIFKLQGEEWRNGTAFYYSVVLDVFRPFPGLTDLTWQFSIFVFIATWLSIWVQLTFPVLVLWRPTRIAALVFLLGMHFGIGLFLGLWPFSLAMISLDLLFVRDGSWQRALRWVREVAAVVKEIVVNRRVPRVAVAEPVEAPAAETPAREPVEGSDGADAEPELVPATSLAAAPPRRNNNLYEPRKKRASRVASLTKPKR</sequence>
<proteinExistence type="predicted"/>
<feature type="transmembrane region" description="Helical" evidence="6">
    <location>
        <begin position="280"/>
        <end position="300"/>
    </location>
</feature>
<evidence type="ECO:0000259" key="7">
    <source>
        <dbReference type="SMART" id="SM00752"/>
    </source>
</evidence>
<comment type="subcellular location">
    <subcellularLocation>
        <location evidence="1">Endomembrane system</location>
        <topology evidence="1">Multi-pass membrane protein</topology>
    </subcellularLocation>
</comment>
<feature type="transmembrane region" description="Helical" evidence="6">
    <location>
        <begin position="251"/>
        <end position="273"/>
    </location>
</feature>
<accession>A0A841ASS1</accession>
<organism evidence="8 9">
    <name type="scientific">Conyzicola lurida</name>
    <dbReference type="NCBI Taxonomy" id="1172621"/>
    <lineage>
        <taxon>Bacteria</taxon>
        <taxon>Bacillati</taxon>
        <taxon>Actinomycetota</taxon>
        <taxon>Actinomycetes</taxon>
        <taxon>Micrococcales</taxon>
        <taxon>Microbacteriaceae</taxon>
        <taxon>Conyzicola</taxon>
    </lineage>
</organism>
<protein>
    <recommendedName>
        <fullName evidence="7">HTTM-like domain-containing protein</fullName>
    </recommendedName>
</protein>
<dbReference type="PANTHER" id="PTHR39535:SF2">
    <property type="entry name" value="HTTM DOMAIN-CONTAINING PROTEIN"/>
    <property type="match status" value="1"/>
</dbReference>
<dbReference type="EMBL" id="JACHMJ010000001">
    <property type="protein sequence ID" value="MBB5844449.1"/>
    <property type="molecule type" value="Genomic_DNA"/>
</dbReference>
<name>A0A841ASS1_9MICO</name>
<evidence type="ECO:0000256" key="1">
    <source>
        <dbReference type="ARBA" id="ARBA00004127"/>
    </source>
</evidence>
<dbReference type="PANTHER" id="PTHR39535">
    <property type="entry name" value="SPORULATION-DELAYING PROTEIN SDPB"/>
    <property type="match status" value="1"/>
</dbReference>
<feature type="transmembrane region" description="Helical" evidence="6">
    <location>
        <begin position="92"/>
        <end position="111"/>
    </location>
</feature>